<evidence type="ECO:0008006" key="4">
    <source>
        <dbReference type="Google" id="ProtNLM"/>
    </source>
</evidence>
<dbReference type="OrthoDB" id="3366823at2759"/>
<dbReference type="InterPro" id="IPR036396">
    <property type="entry name" value="Cyt_P450_sf"/>
</dbReference>
<dbReference type="InParanoid" id="A0A423VAX5"/>
<dbReference type="PANTHER" id="PTHR47582">
    <property type="entry name" value="P450, PUTATIVE (EUROFUNG)-RELATED"/>
    <property type="match status" value="1"/>
</dbReference>
<reference evidence="2 3" key="1">
    <citation type="submission" date="2015-09" db="EMBL/GenBank/DDBJ databases">
        <title>Host preference determinants of Valsa canker pathogens revealed by comparative genomics.</title>
        <authorList>
            <person name="Yin Z."/>
            <person name="Huang L."/>
        </authorList>
    </citation>
    <scope>NUCLEOTIDE SEQUENCE [LARGE SCALE GENOMIC DNA]</scope>
    <source>
        <strain evidence="2 3">SXYLt</strain>
    </source>
</reference>
<dbReference type="Gene3D" id="1.10.630.10">
    <property type="entry name" value="Cytochrome P450"/>
    <property type="match status" value="1"/>
</dbReference>
<feature type="transmembrane region" description="Helical" evidence="1">
    <location>
        <begin position="6"/>
        <end position="25"/>
    </location>
</feature>
<keyword evidence="1" id="KW-0812">Transmembrane</keyword>
<dbReference type="GO" id="GO:0020037">
    <property type="term" value="F:heme binding"/>
    <property type="evidence" value="ECO:0007669"/>
    <property type="project" value="InterPro"/>
</dbReference>
<organism evidence="2 3">
    <name type="scientific">Cytospora leucostoma</name>
    <dbReference type="NCBI Taxonomy" id="1230097"/>
    <lineage>
        <taxon>Eukaryota</taxon>
        <taxon>Fungi</taxon>
        <taxon>Dikarya</taxon>
        <taxon>Ascomycota</taxon>
        <taxon>Pezizomycotina</taxon>
        <taxon>Sordariomycetes</taxon>
        <taxon>Sordariomycetidae</taxon>
        <taxon>Diaporthales</taxon>
        <taxon>Cytosporaceae</taxon>
        <taxon>Cytospora</taxon>
    </lineage>
</organism>
<proteinExistence type="predicted"/>
<dbReference type="GO" id="GO:0004497">
    <property type="term" value="F:monooxygenase activity"/>
    <property type="evidence" value="ECO:0007669"/>
    <property type="project" value="InterPro"/>
</dbReference>
<comment type="caution">
    <text evidence="2">The sequence shown here is derived from an EMBL/GenBank/DDBJ whole genome shotgun (WGS) entry which is preliminary data.</text>
</comment>
<keyword evidence="3" id="KW-1185">Reference proteome</keyword>
<dbReference type="InterPro" id="IPR053007">
    <property type="entry name" value="CYP450_monoxygenase_sec-met"/>
</dbReference>
<protein>
    <recommendedName>
        <fullName evidence="4">Cytochrome P450</fullName>
    </recommendedName>
</protein>
<accession>A0A423VAX5</accession>
<dbReference type="AlphaFoldDB" id="A0A423VAX5"/>
<dbReference type="Proteomes" id="UP000285146">
    <property type="component" value="Unassembled WGS sequence"/>
</dbReference>
<dbReference type="EMBL" id="LKEB01000125">
    <property type="protein sequence ID" value="ROV88068.1"/>
    <property type="molecule type" value="Genomic_DNA"/>
</dbReference>
<evidence type="ECO:0000256" key="1">
    <source>
        <dbReference type="SAM" id="Phobius"/>
    </source>
</evidence>
<dbReference type="GO" id="GO:0005506">
    <property type="term" value="F:iron ion binding"/>
    <property type="evidence" value="ECO:0007669"/>
    <property type="project" value="InterPro"/>
</dbReference>
<dbReference type="PANTHER" id="PTHR47582:SF1">
    <property type="entry name" value="P450, PUTATIVE (EUROFUNG)-RELATED"/>
    <property type="match status" value="1"/>
</dbReference>
<keyword evidence="1" id="KW-1133">Transmembrane helix</keyword>
<keyword evidence="1" id="KW-0472">Membrane</keyword>
<sequence length="158" mass="17565">MPSILSFAVGVAAATYILLVALLRFTQDTKEPTSISDTIPFITRIINMVSKGSAFHRLMRDEYNLPIYTLRLPGSRLYVVNSLQLITAIQTRFRTLSFAAIEANIADNLLGCKKPTVDTMSRDVTKDEGYLMSFPKYVHSALSAGPGLDAMNRRAIQY</sequence>
<evidence type="ECO:0000313" key="3">
    <source>
        <dbReference type="Proteomes" id="UP000285146"/>
    </source>
</evidence>
<evidence type="ECO:0000313" key="2">
    <source>
        <dbReference type="EMBL" id="ROV88068.1"/>
    </source>
</evidence>
<name>A0A423VAX5_9PEZI</name>
<gene>
    <name evidence="2" type="ORF">VPNG_10394</name>
</gene>
<dbReference type="GO" id="GO:0016705">
    <property type="term" value="F:oxidoreductase activity, acting on paired donors, with incorporation or reduction of molecular oxygen"/>
    <property type="evidence" value="ECO:0007669"/>
    <property type="project" value="InterPro"/>
</dbReference>